<gene>
    <name evidence="4" type="ORF">NS226_01780</name>
</gene>
<comment type="caution">
    <text evidence="4">The sequence shown here is derived from an EMBL/GenBank/DDBJ whole genome shotgun (WGS) entry which is preliminary data.</text>
</comment>
<dbReference type="PATRIC" id="fig|401562.3.peg.3237"/>
<dbReference type="NCBIfam" id="NF001453">
    <property type="entry name" value="PRK00312.1"/>
    <property type="match status" value="1"/>
</dbReference>
<proteinExistence type="inferred from homology"/>
<accession>A0A175RE46</accession>
<evidence type="ECO:0000256" key="1">
    <source>
        <dbReference type="ARBA" id="ARBA00005369"/>
    </source>
</evidence>
<dbReference type="GO" id="GO:0005737">
    <property type="term" value="C:cytoplasm"/>
    <property type="evidence" value="ECO:0007669"/>
    <property type="project" value="TreeGrafter"/>
</dbReference>
<dbReference type="OrthoDB" id="9810066at2"/>
<evidence type="ECO:0000313" key="5">
    <source>
        <dbReference type="Proteomes" id="UP000078272"/>
    </source>
</evidence>
<dbReference type="CDD" id="cd02440">
    <property type="entry name" value="AdoMet_MTases"/>
    <property type="match status" value="1"/>
</dbReference>
<comment type="similarity">
    <text evidence="1">Belongs to the methyltransferase superfamily. L-isoaspartyl/D-aspartyl protein methyltransferase family.</text>
</comment>
<evidence type="ECO:0000313" key="4">
    <source>
        <dbReference type="EMBL" id="KTQ98284.1"/>
    </source>
</evidence>
<dbReference type="Gene3D" id="3.40.50.150">
    <property type="entry name" value="Vaccinia Virus protein VP39"/>
    <property type="match status" value="1"/>
</dbReference>
<dbReference type="InterPro" id="IPR000682">
    <property type="entry name" value="PCMT"/>
</dbReference>
<dbReference type="Pfam" id="PF01135">
    <property type="entry name" value="PCMT"/>
    <property type="match status" value="1"/>
</dbReference>
<protein>
    <recommendedName>
        <fullName evidence="2">Protein-L-isoaspartate O-methyltransferase</fullName>
    </recommendedName>
    <alternativeName>
        <fullName evidence="3">Protein L-isoaspartyl methyltransferase</fullName>
    </alternativeName>
</protein>
<sequence length="216" mass="24056">MPNSMLDREQLAAFLMTVRTVDGMTPRVLTAVESVPRRLFVPQDAKDAYCDKVFPIDCGQSMPGARHAVRLVAALKIAPEHRVLEVGTGSGYITALMAKLCVQVLTLDRYQTLLTKAQDRLKSCGISNVTYLKEDGRTGYPDQAPFDRIVVHGSFEMLPRNFVEQISSQGILLCALGDPSHVQRVVRHQRLGSRFEEETLFHARLQPLETGVASYL</sequence>
<dbReference type="GO" id="GO:0004719">
    <property type="term" value="F:protein-L-isoaspartate (D-aspartate) O-methyltransferase activity"/>
    <property type="evidence" value="ECO:0007669"/>
    <property type="project" value="InterPro"/>
</dbReference>
<dbReference type="STRING" id="401562.NS365_00115"/>
<dbReference type="AlphaFoldDB" id="A0A175RE46"/>
<dbReference type="SUPFAM" id="SSF53335">
    <property type="entry name" value="S-adenosyl-L-methionine-dependent methyltransferases"/>
    <property type="match status" value="1"/>
</dbReference>
<dbReference type="PANTHER" id="PTHR11579">
    <property type="entry name" value="PROTEIN-L-ISOASPARTATE O-METHYLTRANSFERASE"/>
    <property type="match status" value="1"/>
</dbReference>
<dbReference type="EMBL" id="LDPZ01000004">
    <property type="protein sequence ID" value="KTQ98284.1"/>
    <property type="molecule type" value="Genomic_DNA"/>
</dbReference>
<name>A0A175RE46_9HYPH</name>
<organism evidence="4 5">
    <name type="scientific">Aureimonas ureilytica</name>
    <dbReference type="NCBI Taxonomy" id="401562"/>
    <lineage>
        <taxon>Bacteria</taxon>
        <taxon>Pseudomonadati</taxon>
        <taxon>Pseudomonadota</taxon>
        <taxon>Alphaproteobacteria</taxon>
        <taxon>Hyphomicrobiales</taxon>
        <taxon>Aurantimonadaceae</taxon>
        <taxon>Aureimonas</taxon>
    </lineage>
</organism>
<dbReference type="PROSITE" id="PS01279">
    <property type="entry name" value="PCMT"/>
    <property type="match status" value="1"/>
</dbReference>
<reference evidence="4 5" key="1">
    <citation type="journal article" date="2016" name="Front. Microbiol.">
        <title>Genomic Resource of Rice Seed Associated Bacteria.</title>
        <authorList>
            <person name="Midha S."/>
            <person name="Bansal K."/>
            <person name="Sharma S."/>
            <person name="Kumar N."/>
            <person name="Patil P.P."/>
            <person name="Chaudhry V."/>
            <person name="Patil P.B."/>
        </authorList>
    </citation>
    <scope>NUCLEOTIDE SEQUENCE [LARGE SCALE GENOMIC DNA]</scope>
    <source>
        <strain evidence="4 5">NS226</strain>
    </source>
</reference>
<evidence type="ECO:0000256" key="3">
    <source>
        <dbReference type="ARBA" id="ARBA00030757"/>
    </source>
</evidence>
<dbReference type="PANTHER" id="PTHR11579:SF18">
    <property type="entry name" value="PROTEIN-L-ISOASPARTATE O-METHYLTRANSFERASE"/>
    <property type="match status" value="1"/>
</dbReference>
<dbReference type="InterPro" id="IPR029063">
    <property type="entry name" value="SAM-dependent_MTases_sf"/>
</dbReference>
<dbReference type="Proteomes" id="UP000078272">
    <property type="component" value="Unassembled WGS sequence"/>
</dbReference>
<evidence type="ECO:0000256" key="2">
    <source>
        <dbReference type="ARBA" id="ARBA00013346"/>
    </source>
</evidence>